<sequence length="365" mass="41506">MTKCYGNLNYINKEYNDRQYTTVRYDCTGKSIVAGAVNGVVTVYETKTLEKQHVLTTPPLDNDDFVPVTSVAPFPLRRASYGTRCFVSYSNGLLKLWNIAEEKSLVTLNEARQSRGVRIHPNFPIFASYGEDSKIFIYNEETMSVRQTHTLSAFAPKKDGHVGSICTLVFHPQNANEFLTAGWDNSVHYWDLRRANSPRSVQGLNITGDGLDISPNGKEILTCIFQDKNSLQTWDYATAKFLQTYEADLFNSKLNCGKWFDSNYIATGGCDPAIFRIVNVPKKRSCGYYRSQQWGIISFDIFTDVEEPRPTEMHDEDPTRHTFKKGYEGSSRLEVTADDESRKMYKMVYCMNRHLVEANAVLPSS</sequence>
<gene>
    <name evidence="2" type="ORF">LSTR_LSTR012084</name>
</gene>
<evidence type="ECO:0000313" key="2">
    <source>
        <dbReference type="EMBL" id="RZF33964.1"/>
    </source>
</evidence>
<dbReference type="InParanoid" id="A0A482WKC1"/>
<dbReference type="AlphaFoldDB" id="A0A482WKC1"/>
<dbReference type="Pfam" id="PF00400">
    <property type="entry name" value="WD40"/>
    <property type="match status" value="1"/>
</dbReference>
<dbReference type="PANTHER" id="PTHR47822:SF2">
    <property type="entry name" value="F-BOX AND WD-40 DOMAIN PROTEIN 7"/>
    <property type="match status" value="1"/>
</dbReference>
<dbReference type="InterPro" id="IPR001680">
    <property type="entry name" value="WD40_rpt"/>
</dbReference>
<dbReference type="SMR" id="A0A482WKC1"/>
<dbReference type="Proteomes" id="UP000291343">
    <property type="component" value="Unassembled WGS sequence"/>
</dbReference>
<evidence type="ECO:0000313" key="3">
    <source>
        <dbReference type="Proteomes" id="UP000291343"/>
    </source>
</evidence>
<reference evidence="2 3" key="1">
    <citation type="journal article" date="2017" name="Gigascience">
        <title>Genome sequence of the small brown planthopper, Laodelphax striatellus.</title>
        <authorList>
            <person name="Zhu J."/>
            <person name="Jiang F."/>
            <person name="Wang X."/>
            <person name="Yang P."/>
            <person name="Bao Y."/>
            <person name="Zhao W."/>
            <person name="Wang W."/>
            <person name="Lu H."/>
            <person name="Wang Q."/>
            <person name="Cui N."/>
            <person name="Li J."/>
            <person name="Chen X."/>
            <person name="Luo L."/>
            <person name="Yu J."/>
            <person name="Kang L."/>
            <person name="Cui F."/>
        </authorList>
    </citation>
    <scope>NUCLEOTIDE SEQUENCE [LARGE SCALE GENOMIC DNA]</scope>
    <source>
        <strain evidence="2">Lst14</strain>
    </source>
</reference>
<name>A0A482WKC1_LAOST</name>
<dbReference type="EMBL" id="QKKF02033080">
    <property type="protein sequence ID" value="RZF33964.1"/>
    <property type="molecule type" value="Genomic_DNA"/>
</dbReference>
<dbReference type="Gene3D" id="2.130.10.10">
    <property type="entry name" value="YVTN repeat-like/Quinoprotein amine dehydrogenase"/>
    <property type="match status" value="1"/>
</dbReference>
<dbReference type="SMART" id="SM00320">
    <property type="entry name" value="WD40"/>
    <property type="match status" value="4"/>
</dbReference>
<proteinExistence type="predicted"/>
<evidence type="ECO:0000256" key="1">
    <source>
        <dbReference type="PROSITE-ProRule" id="PRU00221"/>
    </source>
</evidence>
<dbReference type="OrthoDB" id="10251741at2759"/>
<dbReference type="InterPro" id="IPR015943">
    <property type="entry name" value="WD40/YVTN_repeat-like_dom_sf"/>
</dbReference>
<dbReference type="PANTHER" id="PTHR47822">
    <property type="entry name" value="CARBOHYDRATE BINDING DOMAIN CONTAINING PROTEIN"/>
    <property type="match status" value="1"/>
</dbReference>
<comment type="caution">
    <text evidence="2">The sequence shown here is derived from an EMBL/GenBank/DDBJ whole genome shotgun (WGS) entry which is preliminary data.</text>
</comment>
<dbReference type="PROSITE" id="PS50082">
    <property type="entry name" value="WD_REPEATS_2"/>
    <property type="match status" value="1"/>
</dbReference>
<keyword evidence="3" id="KW-1185">Reference proteome</keyword>
<feature type="repeat" description="WD" evidence="1">
    <location>
        <begin position="158"/>
        <end position="200"/>
    </location>
</feature>
<dbReference type="SUPFAM" id="SSF50978">
    <property type="entry name" value="WD40 repeat-like"/>
    <property type="match status" value="1"/>
</dbReference>
<keyword evidence="1" id="KW-0853">WD repeat</keyword>
<protein>
    <submittedName>
        <fullName evidence="2">Uncharacterized protein</fullName>
    </submittedName>
</protein>
<accession>A0A482WKC1</accession>
<dbReference type="PROSITE" id="PS50294">
    <property type="entry name" value="WD_REPEATS_REGION"/>
    <property type="match status" value="1"/>
</dbReference>
<dbReference type="InterPro" id="IPR036322">
    <property type="entry name" value="WD40_repeat_dom_sf"/>
</dbReference>
<organism evidence="2 3">
    <name type="scientific">Laodelphax striatellus</name>
    <name type="common">Small brown planthopper</name>
    <name type="synonym">Delphax striatella</name>
    <dbReference type="NCBI Taxonomy" id="195883"/>
    <lineage>
        <taxon>Eukaryota</taxon>
        <taxon>Metazoa</taxon>
        <taxon>Ecdysozoa</taxon>
        <taxon>Arthropoda</taxon>
        <taxon>Hexapoda</taxon>
        <taxon>Insecta</taxon>
        <taxon>Pterygota</taxon>
        <taxon>Neoptera</taxon>
        <taxon>Paraneoptera</taxon>
        <taxon>Hemiptera</taxon>
        <taxon>Auchenorrhyncha</taxon>
        <taxon>Fulgoroidea</taxon>
        <taxon>Delphacidae</taxon>
        <taxon>Criomorphinae</taxon>
        <taxon>Laodelphax</taxon>
    </lineage>
</organism>
<dbReference type="STRING" id="195883.A0A482WKC1"/>